<gene>
    <name evidence="2" type="ORF">SCLCIDRAFT_30911</name>
</gene>
<evidence type="ECO:0000259" key="1">
    <source>
        <dbReference type="Pfam" id="PF13976"/>
    </source>
</evidence>
<dbReference type="AlphaFoldDB" id="A0A0C3D1J0"/>
<dbReference type="HOGENOM" id="CLU_2172548_0_0_1"/>
<name>A0A0C3D1J0_9AGAM</name>
<dbReference type="Proteomes" id="UP000053989">
    <property type="component" value="Unassembled WGS sequence"/>
</dbReference>
<dbReference type="EMBL" id="KN822149">
    <property type="protein sequence ID" value="KIM54685.1"/>
    <property type="molecule type" value="Genomic_DNA"/>
</dbReference>
<dbReference type="InParanoid" id="A0A0C3D1J0"/>
<proteinExistence type="predicted"/>
<reference evidence="3" key="2">
    <citation type="submission" date="2015-01" db="EMBL/GenBank/DDBJ databases">
        <title>Evolutionary Origins and Diversification of the Mycorrhizal Mutualists.</title>
        <authorList>
            <consortium name="DOE Joint Genome Institute"/>
            <consortium name="Mycorrhizal Genomics Consortium"/>
            <person name="Kohler A."/>
            <person name="Kuo A."/>
            <person name="Nagy L.G."/>
            <person name="Floudas D."/>
            <person name="Copeland A."/>
            <person name="Barry K.W."/>
            <person name="Cichocki N."/>
            <person name="Veneault-Fourrey C."/>
            <person name="LaButti K."/>
            <person name="Lindquist E.A."/>
            <person name="Lipzen A."/>
            <person name="Lundell T."/>
            <person name="Morin E."/>
            <person name="Murat C."/>
            <person name="Riley R."/>
            <person name="Ohm R."/>
            <person name="Sun H."/>
            <person name="Tunlid A."/>
            <person name="Henrissat B."/>
            <person name="Grigoriev I.V."/>
            <person name="Hibbett D.S."/>
            <person name="Martin F."/>
        </authorList>
    </citation>
    <scope>NUCLEOTIDE SEQUENCE [LARGE SCALE GENOMIC DNA]</scope>
    <source>
        <strain evidence="3">Foug A</strain>
    </source>
</reference>
<accession>A0A0C3D1J0</accession>
<evidence type="ECO:0000313" key="3">
    <source>
        <dbReference type="Proteomes" id="UP000053989"/>
    </source>
</evidence>
<organism evidence="2 3">
    <name type="scientific">Scleroderma citrinum Foug A</name>
    <dbReference type="NCBI Taxonomy" id="1036808"/>
    <lineage>
        <taxon>Eukaryota</taxon>
        <taxon>Fungi</taxon>
        <taxon>Dikarya</taxon>
        <taxon>Basidiomycota</taxon>
        <taxon>Agaricomycotina</taxon>
        <taxon>Agaricomycetes</taxon>
        <taxon>Agaricomycetidae</taxon>
        <taxon>Boletales</taxon>
        <taxon>Sclerodermatineae</taxon>
        <taxon>Sclerodermataceae</taxon>
        <taxon>Scleroderma</taxon>
    </lineage>
</organism>
<protein>
    <recommendedName>
        <fullName evidence="1">GAG-pre-integrase domain-containing protein</fullName>
    </recommendedName>
</protein>
<reference evidence="2 3" key="1">
    <citation type="submission" date="2014-04" db="EMBL/GenBank/DDBJ databases">
        <authorList>
            <consortium name="DOE Joint Genome Institute"/>
            <person name="Kuo A."/>
            <person name="Kohler A."/>
            <person name="Nagy L.G."/>
            <person name="Floudas D."/>
            <person name="Copeland A."/>
            <person name="Barry K.W."/>
            <person name="Cichocki N."/>
            <person name="Veneault-Fourrey C."/>
            <person name="LaButti K."/>
            <person name="Lindquist E.A."/>
            <person name="Lipzen A."/>
            <person name="Lundell T."/>
            <person name="Morin E."/>
            <person name="Murat C."/>
            <person name="Sun H."/>
            <person name="Tunlid A."/>
            <person name="Henrissat B."/>
            <person name="Grigoriev I.V."/>
            <person name="Hibbett D.S."/>
            <person name="Martin F."/>
            <person name="Nordberg H.P."/>
            <person name="Cantor M.N."/>
            <person name="Hua S.X."/>
        </authorList>
    </citation>
    <scope>NUCLEOTIDE SEQUENCE [LARGE SCALE GENOMIC DNA]</scope>
    <source>
        <strain evidence="2 3">Foug A</strain>
    </source>
</reference>
<dbReference type="OrthoDB" id="7691805at2759"/>
<dbReference type="InterPro" id="IPR025724">
    <property type="entry name" value="GAG-pre-integrase_dom"/>
</dbReference>
<evidence type="ECO:0000313" key="2">
    <source>
        <dbReference type="EMBL" id="KIM54685.1"/>
    </source>
</evidence>
<dbReference type="Pfam" id="PF13976">
    <property type="entry name" value="gag_pre-integrs"/>
    <property type="match status" value="1"/>
</dbReference>
<keyword evidence="3" id="KW-1185">Reference proteome</keyword>
<dbReference type="STRING" id="1036808.A0A0C3D1J0"/>
<sequence>MAYIVYGPSSSLNPELPLTVFASQKTSLEANLDVWHRQLGHVNVQSILKLLKKGMVSGMDISDSEGMHEEKCIPCLKGKQHRAVIPSDSDVESPQNMTCVLLRVCRTVVE</sequence>
<feature type="domain" description="GAG-pre-integrase" evidence="1">
    <location>
        <begin position="28"/>
        <end position="80"/>
    </location>
</feature>